<accession>A0ABS2KCX8</accession>
<protein>
    <recommendedName>
        <fullName evidence="4">Molecular chaperone</fullName>
    </recommendedName>
</protein>
<proteinExistence type="predicted"/>
<comment type="caution">
    <text evidence="2">The sequence shown here is derived from an EMBL/GenBank/DDBJ whole genome shotgun (WGS) entry which is preliminary data.</text>
</comment>
<dbReference type="EMBL" id="JADIKF010000035">
    <property type="protein sequence ID" value="MBM7128680.1"/>
    <property type="molecule type" value="Genomic_DNA"/>
</dbReference>
<evidence type="ECO:0000313" key="3">
    <source>
        <dbReference type="Proteomes" id="UP001430193"/>
    </source>
</evidence>
<evidence type="ECO:0000256" key="1">
    <source>
        <dbReference type="SAM" id="SignalP"/>
    </source>
</evidence>
<feature type="chain" id="PRO_5045953267" description="Molecular chaperone" evidence="1">
    <location>
        <begin position="22"/>
        <end position="248"/>
    </location>
</feature>
<dbReference type="RefSeq" id="WP_204630302.1">
    <property type="nucleotide sequence ID" value="NZ_BSOC01000006.1"/>
</dbReference>
<keyword evidence="3" id="KW-1185">Reference proteome</keyword>
<reference evidence="2" key="1">
    <citation type="submission" date="2020-10" db="EMBL/GenBank/DDBJ databases">
        <title>Phylogeny of dyella-like bacteria.</title>
        <authorList>
            <person name="Fu J."/>
        </authorList>
    </citation>
    <scope>NUCLEOTIDE SEQUENCE</scope>
    <source>
        <strain evidence="2">DHON07</strain>
    </source>
</reference>
<dbReference type="Proteomes" id="UP001430193">
    <property type="component" value="Unassembled WGS sequence"/>
</dbReference>
<sequence>MKRYVQFAIAMLIGMIDVVHADDSLRVTLSEPTKVADKQTGVVILTLTNDGSAPVEVLKWKSPFVAAGRALPNDLFVIKDANGAQVPYTGSFAKFVGMTADSFIHLGPGQSVSASVDLSKDYALKAGAYTVTYNQDLSAVPPKAGKTDAAPTPWLAGAHSVSNVLQIEISGSLLQGKKAYETNGGAFVNPADASSCGDNESVVTTALAEANTLANAGLTYEQNNWSNTMVNGQMVLVTGYPLLGMNTG</sequence>
<organism evidence="2 3">
    <name type="scientific">Dyella mobilis</name>
    <dbReference type="NCBI Taxonomy" id="1849582"/>
    <lineage>
        <taxon>Bacteria</taxon>
        <taxon>Pseudomonadati</taxon>
        <taxon>Pseudomonadota</taxon>
        <taxon>Gammaproteobacteria</taxon>
        <taxon>Lysobacterales</taxon>
        <taxon>Rhodanobacteraceae</taxon>
        <taxon>Dyella</taxon>
    </lineage>
</organism>
<evidence type="ECO:0000313" key="2">
    <source>
        <dbReference type="EMBL" id="MBM7128680.1"/>
    </source>
</evidence>
<dbReference type="Gene3D" id="2.60.40.2970">
    <property type="match status" value="1"/>
</dbReference>
<feature type="signal peptide" evidence="1">
    <location>
        <begin position="1"/>
        <end position="21"/>
    </location>
</feature>
<keyword evidence="1" id="KW-0732">Signal</keyword>
<evidence type="ECO:0008006" key="4">
    <source>
        <dbReference type="Google" id="ProtNLM"/>
    </source>
</evidence>
<gene>
    <name evidence="2" type="ORF">ISS99_04010</name>
</gene>
<name>A0ABS2KCX8_9GAMM</name>